<feature type="transmembrane region" description="Helical" evidence="7">
    <location>
        <begin position="125"/>
        <end position="146"/>
    </location>
</feature>
<keyword evidence="11" id="KW-1185">Reference proteome</keyword>
<evidence type="ECO:0000256" key="5">
    <source>
        <dbReference type="ARBA" id="ARBA00022989"/>
    </source>
</evidence>
<dbReference type="GO" id="GO:0016787">
    <property type="term" value="F:hydrolase activity"/>
    <property type="evidence" value="ECO:0007669"/>
    <property type="project" value="UniProtKB-KW"/>
</dbReference>
<dbReference type="PANTHER" id="PTHR30487">
    <property type="entry name" value="TYPE 4 PREPILIN-LIKE PROTEINS LEADER PEPTIDE-PROCESSING ENZYME"/>
    <property type="match status" value="1"/>
</dbReference>
<protein>
    <submittedName>
        <fullName evidence="10">Prepilin peptidase</fullName>
        <ecNumber evidence="10">3.4.23.-</ecNumber>
    </submittedName>
</protein>
<feature type="transmembrane region" description="Helical" evidence="7">
    <location>
        <begin position="248"/>
        <end position="268"/>
    </location>
</feature>
<keyword evidence="4 7" id="KW-0812">Transmembrane</keyword>
<feature type="transmembrane region" description="Helical" evidence="7">
    <location>
        <begin position="64"/>
        <end position="84"/>
    </location>
</feature>
<dbReference type="PANTHER" id="PTHR30487:SF0">
    <property type="entry name" value="PREPILIN LEADER PEPTIDASE_N-METHYLTRANSFERASE-RELATED"/>
    <property type="match status" value="1"/>
</dbReference>
<evidence type="ECO:0000256" key="3">
    <source>
        <dbReference type="ARBA" id="ARBA00022475"/>
    </source>
</evidence>
<dbReference type="Proteomes" id="UP001596091">
    <property type="component" value="Unassembled WGS sequence"/>
</dbReference>
<keyword evidence="3" id="KW-1003">Cell membrane</keyword>
<organism evidence="10 11">
    <name type="scientific">Acidicapsa dinghuensis</name>
    <dbReference type="NCBI Taxonomy" id="2218256"/>
    <lineage>
        <taxon>Bacteria</taxon>
        <taxon>Pseudomonadati</taxon>
        <taxon>Acidobacteriota</taxon>
        <taxon>Terriglobia</taxon>
        <taxon>Terriglobales</taxon>
        <taxon>Acidobacteriaceae</taxon>
        <taxon>Acidicapsa</taxon>
    </lineage>
</organism>
<evidence type="ECO:0000259" key="8">
    <source>
        <dbReference type="Pfam" id="PF01478"/>
    </source>
</evidence>
<evidence type="ECO:0000256" key="2">
    <source>
        <dbReference type="ARBA" id="ARBA00005801"/>
    </source>
</evidence>
<accession>A0ABW1ELG8</accession>
<evidence type="ECO:0000259" key="9">
    <source>
        <dbReference type="Pfam" id="PF06750"/>
    </source>
</evidence>
<feature type="transmembrane region" description="Helical" evidence="7">
    <location>
        <begin position="215"/>
        <end position="236"/>
    </location>
</feature>
<name>A0ABW1ELG8_9BACT</name>
<feature type="domain" description="Prepilin peptidase A24 N-terminal" evidence="9">
    <location>
        <begin position="2"/>
        <end position="82"/>
    </location>
</feature>
<dbReference type="Gene3D" id="1.20.120.1220">
    <property type="match status" value="1"/>
</dbReference>
<keyword evidence="10" id="KW-0378">Hydrolase</keyword>
<feature type="transmembrane region" description="Helical" evidence="7">
    <location>
        <begin position="191"/>
        <end position="209"/>
    </location>
</feature>
<evidence type="ECO:0000256" key="7">
    <source>
        <dbReference type="SAM" id="Phobius"/>
    </source>
</evidence>
<keyword evidence="6 7" id="KW-0472">Membrane</keyword>
<gene>
    <name evidence="10" type="ORF">ACFPT7_22610</name>
</gene>
<evidence type="ECO:0000313" key="11">
    <source>
        <dbReference type="Proteomes" id="UP001596091"/>
    </source>
</evidence>
<feature type="domain" description="Prepilin type IV endopeptidase peptidase" evidence="8">
    <location>
        <begin position="108"/>
        <end position="228"/>
    </location>
</feature>
<comment type="caution">
    <text evidence="10">The sequence shown here is derived from an EMBL/GenBank/DDBJ whole genome shotgun (WGS) entry which is preliminary data.</text>
</comment>
<dbReference type="Pfam" id="PF06750">
    <property type="entry name" value="A24_N_bact"/>
    <property type="match status" value="1"/>
</dbReference>
<comment type="similarity">
    <text evidence="2">Belongs to the peptidase A24 family.</text>
</comment>
<dbReference type="RefSeq" id="WP_263331913.1">
    <property type="nucleotide sequence ID" value="NZ_JAGSYH010000001.1"/>
</dbReference>
<feature type="transmembrane region" description="Helical" evidence="7">
    <location>
        <begin position="158"/>
        <end position="179"/>
    </location>
</feature>
<dbReference type="InterPro" id="IPR050882">
    <property type="entry name" value="Prepilin_peptidase/N-MTase"/>
</dbReference>
<dbReference type="InterPro" id="IPR000045">
    <property type="entry name" value="Prepilin_IV_endopep_pep"/>
</dbReference>
<dbReference type="Pfam" id="PF01478">
    <property type="entry name" value="Peptidase_A24"/>
    <property type="match status" value="1"/>
</dbReference>
<proteinExistence type="inferred from homology"/>
<feature type="transmembrane region" description="Helical" evidence="7">
    <location>
        <begin position="96"/>
        <end position="118"/>
    </location>
</feature>
<reference evidence="11" key="1">
    <citation type="journal article" date="2019" name="Int. J. Syst. Evol. Microbiol.">
        <title>The Global Catalogue of Microorganisms (GCM) 10K type strain sequencing project: providing services to taxonomists for standard genome sequencing and annotation.</title>
        <authorList>
            <consortium name="The Broad Institute Genomics Platform"/>
            <consortium name="The Broad Institute Genome Sequencing Center for Infectious Disease"/>
            <person name="Wu L."/>
            <person name="Ma J."/>
        </authorList>
    </citation>
    <scope>NUCLEOTIDE SEQUENCE [LARGE SCALE GENOMIC DNA]</scope>
    <source>
        <strain evidence="11">JCM 4087</strain>
    </source>
</reference>
<evidence type="ECO:0000256" key="4">
    <source>
        <dbReference type="ARBA" id="ARBA00022692"/>
    </source>
</evidence>
<sequence length="276" mass="30900">MLGLAFGSFLNVFLIRFPEEESLATPRSHCRHCDHTLAWWENIPVLSWLILRGRCRQCRAAIGIRYPAIEFLVGLLWAACFLNAKPTDYPSLSANIAQIFLEAIGFSILCWLLVALAVLDFEYLWLPDVLTLPGTALGFAFTLARFWPHEQFRELPAILHLAWTSILAILAATAIVLLIRLLYWIVRRQEGMGLGDAKLMAMLGAWLGLQGSIETFILAIFAGSAVALIWLLALTFRKQSGGWSTLSLPFGTVLCACALLEIFSPHWLMGNWQLLI</sequence>
<dbReference type="InterPro" id="IPR010627">
    <property type="entry name" value="Prepilin_pept_A24_N"/>
</dbReference>
<comment type="subcellular location">
    <subcellularLocation>
        <location evidence="1">Cell membrane</location>
        <topology evidence="1">Multi-pass membrane protein</topology>
    </subcellularLocation>
</comment>
<dbReference type="EMBL" id="JBHSPH010000010">
    <property type="protein sequence ID" value="MFC5865116.1"/>
    <property type="molecule type" value="Genomic_DNA"/>
</dbReference>
<evidence type="ECO:0000256" key="1">
    <source>
        <dbReference type="ARBA" id="ARBA00004651"/>
    </source>
</evidence>
<evidence type="ECO:0000256" key="6">
    <source>
        <dbReference type="ARBA" id="ARBA00023136"/>
    </source>
</evidence>
<dbReference type="EC" id="3.4.23.-" evidence="10"/>
<keyword evidence="5 7" id="KW-1133">Transmembrane helix</keyword>
<evidence type="ECO:0000313" key="10">
    <source>
        <dbReference type="EMBL" id="MFC5865116.1"/>
    </source>
</evidence>